<dbReference type="EMBL" id="NBXA01000015">
    <property type="protein sequence ID" value="RFA13911.1"/>
    <property type="molecule type" value="Genomic_DNA"/>
</dbReference>
<organism evidence="1 2">
    <name type="scientific">Subtercola boreus</name>
    <dbReference type="NCBI Taxonomy" id="120213"/>
    <lineage>
        <taxon>Bacteria</taxon>
        <taxon>Bacillati</taxon>
        <taxon>Actinomycetota</taxon>
        <taxon>Actinomycetes</taxon>
        <taxon>Micrococcales</taxon>
        <taxon>Microbacteriaceae</taxon>
        <taxon>Subtercola</taxon>
    </lineage>
</organism>
<proteinExistence type="predicted"/>
<accession>A0A3E0VVY1</accession>
<comment type="caution">
    <text evidence="1">The sequence shown here is derived from an EMBL/GenBank/DDBJ whole genome shotgun (WGS) entry which is preliminary data.</text>
</comment>
<gene>
    <name evidence="1" type="ORF">B7R21_07570</name>
</gene>
<name>A0A3E0VVY1_9MICO</name>
<dbReference type="Proteomes" id="UP000256709">
    <property type="component" value="Unassembled WGS sequence"/>
</dbReference>
<evidence type="ECO:0000313" key="1">
    <source>
        <dbReference type="EMBL" id="RFA13911.1"/>
    </source>
</evidence>
<dbReference type="RefSeq" id="WP_116282631.1">
    <property type="nucleotide sequence ID" value="NZ_NBXA01000015.1"/>
</dbReference>
<evidence type="ECO:0000313" key="2">
    <source>
        <dbReference type="Proteomes" id="UP000256709"/>
    </source>
</evidence>
<dbReference type="InterPro" id="IPR021804">
    <property type="entry name" value="DUF3375"/>
</dbReference>
<dbReference type="AlphaFoldDB" id="A0A3E0VVY1"/>
<reference evidence="1 2" key="1">
    <citation type="submission" date="2017-04" db="EMBL/GenBank/DDBJ databases">
        <title>Comparative genome analysis of Subtercola boreus.</title>
        <authorList>
            <person name="Cho Y.-J."/>
            <person name="Cho A."/>
            <person name="Kim O.-S."/>
            <person name="Lee J.-I."/>
        </authorList>
    </citation>
    <scope>NUCLEOTIDE SEQUENCE [LARGE SCALE GENOMIC DNA]</scope>
    <source>
        <strain evidence="1 2">P27444</strain>
    </source>
</reference>
<dbReference type="Pfam" id="PF11855">
    <property type="entry name" value="DUF3375"/>
    <property type="match status" value="1"/>
</dbReference>
<sequence length="485" mass="53066">MSALAAALSYRRLIDENAALQMLRKDNVAVIAAVVAERLGQPGMRVPADDLHELIDADLEELRDHFDLSNRRAKAYCDDWRNAGILIRRPATDARGETYELSAAGFDAIRLLHQLQAPRSTVTESRLVSLAATLQQLAIDTDPDSTRRLDALMREKQRIDEEIERIRGGDFTVLDTRRATERVTDVLQQAQALPADFARVRALFGEINRELRESILNTEESQGAVLDDVFRGVDLIESSDEGLTFSAFSALIRDPERSAAFEADVSAILGREFAVELSVEARRGLRGLIREMKDGSREVQGILTEFARGLRRYVHSQEFQRDRALRGILQEALAAAVAASKRVKPYAEIGGELELSAMRFSSVGELSPFDPSDFDTGAELADDVPGVVDFAALAAVARESEIDFTELAANVNETLAAMGPVSVGALLVRHPASQGVASVIGLLSLATQQGERRAGAVEEVVWHGLDGVERRAEIELHLFTGEVAG</sequence>
<protein>
    <submittedName>
        <fullName evidence="1">Chemotaxis protein</fullName>
    </submittedName>
</protein>
<dbReference type="OrthoDB" id="138803at2"/>